<evidence type="ECO:0000259" key="2">
    <source>
        <dbReference type="Pfam" id="PF08393"/>
    </source>
</evidence>
<dbReference type="PANTHER" id="PTHR10676:SF401">
    <property type="entry name" value="DYNEIN HEAVY CHAIN LINKER DOMAIN-CONTAINING PROTEIN"/>
    <property type="match status" value="1"/>
</dbReference>
<dbReference type="InterPro" id="IPR042228">
    <property type="entry name" value="Dynein_linker_3"/>
</dbReference>
<reference evidence="3" key="1">
    <citation type="submission" date="2023-08" db="EMBL/GenBank/DDBJ databases">
        <authorList>
            <person name="Chen Y."/>
            <person name="Shah S."/>
            <person name="Dougan E. K."/>
            <person name="Thang M."/>
            <person name="Chan C."/>
        </authorList>
    </citation>
    <scope>NUCLEOTIDE SEQUENCE</scope>
</reference>
<keyword evidence="4" id="KW-1185">Reference proteome</keyword>
<dbReference type="GO" id="GO:0045505">
    <property type="term" value="F:dynein intermediate chain binding"/>
    <property type="evidence" value="ECO:0007669"/>
    <property type="project" value="InterPro"/>
</dbReference>
<dbReference type="PANTHER" id="PTHR10676">
    <property type="entry name" value="DYNEIN HEAVY CHAIN FAMILY PROTEIN"/>
    <property type="match status" value="1"/>
</dbReference>
<evidence type="ECO:0000313" key="4">
    <source>
        <dbReference type="Proteomes" id="UP001178507"/>
    </source>
</evidence>
<dbReference type="Gene3D" id="3.20.180.20">
    <property type="entry name" value="Dynein heavy chain, N-terminal domain 2"/>
    <property type="match status" value="1"/>
</dbReference>
<sequence>MPALFLKLGELSLPTSTEAVLVTSPNHGDIQAHLNALLEAVVVAACSTPAVWLPSPADSETSARDKDANAALQRFLARSASYRVAVKGLDTQLRHSFRAVDRRLQAICEQLDKELLTQSALLSGLYVNRGGLFQREGRIPPECSSNCSFLGSAFLADFVMLWLCKPLAEGEHRPEPFKALLMNLFYSLAKVIASSKVSLPVGPVPPEIAGHLARDENARVMDSAVSALIADSVEGKGAGAAGFHTALASVVDGSGQLAEVLLQLLLQPELFLRPADELSSCDSENLCEWLQDLQRSCEDWERVVRSVRALSQCGPFALDLRYFTFIGEQVGPALLGLATYAVNLAGVNSGRRLWKDMSDLVARFSKPVASLEDMVGELELLSNVYQNLNNFQNDCSQLTPLVAALASVTKSFLLTSRLPDLRSTGRTASVESMPERFLLDFQEDEDERKAEGALAGSAERREKGRAHGVGHPYGGLSTGALQFLCLKTEDVRQKLQGLVEKVLATLPARSEPFQKLVAEESRAVDEAALTAWKELEEKLSPSSALAIDARCSLTRVGAADTETRTGPGEAKAATLQLTTGGFSSFFDVQSALADFERSYRELDGRNQLMNRFQDLAGCTSRPGEGRMEKLRAKLVALRVFWRAAQEWDKEVEKRLRQSPALVNITDLQRQAHFTLRAVSQCPKEHQELLRQRINAFRQVFRQLFMVQSIMCLNAKNETRKLVPYSPPQAHVWSNLFDTPVNLKPRDFSGNCFGFEKELLPGEASTGDKPGFDPNDTMTSLGRLLRAGVLDDHAKVARQYATMATRESQEMRSLLCHVISWSQQSLPVTPAGAKGQPVLAAAALAEQLESLERQLESALRRAKPYPQLFQEEKPLAGDDFYLGTFYKDLSETWLRRLRAMRQNLLKFMECQDLWLHLSPSKNDLRAELRKADVIFRSLADDMAANPQARTCLEDVLSSEGGVQEACALFTQAYARASRDLQDLRAECFRLFFLEDEALLELCGSTNISRSNCLPQLFPGWSEVTFAPDAATPGSSALSITGVRPTSGPPLQLLEPVALNVPLQEWLKRLEQQVATTFQQLLRQGRTADAALAAYGQRNLPEHVAVTAQRIRWTYLVEAMRLGSSLVFKGSSRPEAMDIFTAYAEKRVKEEVARNTGAASSKETFAGAGLTWALELRALLQRSKEASDLVFLRMAWRGEALAVQLGPLCLEFGWELYGGEELICPVTEKCYVDLAQQLCDVSLPQLQGMGCSVTRAFAASCGIACHQCYVLSEPESLRGFRRLALGAGLLGHWVV</sequence>
<dbReference type="GO" id="GO:0060294">
    <property type="term" value="P:cilium movement involved in cell motility"/>
    <property type="evidence" value="ECO:0007669"/>
    <property type="project" value="TreeGrafter"/>
</dbReference>
<comment type="caution">
    <text evidence="3">The sequence shown here is derived from an EMBL/GenBank/DDBJ whole genome shotgun (WGS) entry which is preliminary data.</text>
</comment>
<protein>
    <recommendedName>
        <fullName evidence="2">Dynein heavy chain linker domain-containing protein</fullName>
    </recommendedName>
</protein>
<gene>
    <name evidence="3" type="ORF">EVOR1521_LOCUS14499</name>
</gene>
<dbReference type="GO" id="GO:0097729">
    <property type="term" value="C:9+2 motile cilium"/>
    <property type="evidence" value="ECO:0007669"/>
    <property type="project" value="TreeGrafter"/>
</dbReference>
<evidence type="ECO:0000313" key="3">
    <source>
        <dbReference type="EMBL" id="CAJ1388686.1"/>
    </source>
</evidence>
<dbReference type="GO" id="GO:0008569">
    <property type="term" value="F:minus-end-directed microtubule motor activity"/>
    <property type="evidence" value="ECO:0007669"/>
    <property type="project" value="TreeGrafter"/>
</dbReference>
<feature type="domain" description="Dynein heavy chain linker" evidence="2">
    <location>
        <begin position="773"/>
        <end position="1082"/>
    </location>
</feature>
<dbReference type="GO" id="GO:0030286">
    <property type="term" value="C:dynein complex"/>
    <property type="evidence" value="ECO:0007669"/>
    <property type="project" value="InterPro"/>
</dbReference>
<dbReference type="InterPro" id="IPR013602">
    <property type="entry name" value="Dynein_heavy_linker"/>
</dbReference>
<dbReference type="EMBL" id="CAUJNA010001735">
    <property type="protein sequence ID" value="CAJ1388686.1"/>
    <property type="molecule type" value="Genomic_DNA"/>
</dbReference>
<accession>A0AA36IJG1</accession>
<name>A0AA36IJG1_9DINO</name>
<dbReference type="Pfam" id="PF08393">
    <property type="entry name" value="DHC_N2"/>
    <property type="match status" value="1"/>
</dbReference>
<feature type="region of interest" description="Disordered" evidence="1">
    <location>
        <begin position="449"/>
        <end position="471"/>
    </location>
</feature>
<dbReference type="Proteomes" id="UP001178507">
    <property type="component" value="Unassembled WGS sequence"/>
</dbReference>
<proteinExistence type="predicted"/>
<dbReference type="GO" id="GO:0051959">
    <property type="term" value="F:dynein light intermediate chain binding"/>
    <property type="evidence" value="ECO:0007669"/>
    <property type="project" value="InterPro"/>
</dbReference>
<dbReference type="InterPro" id="IPR026983">
    <property type="entry name" value="DHC"/>
</dbReference>
<organism evidence="3 4">
    <name type="scientific">Effrenium voratum</name>
    <dbReference type="NCBI Taxonomy" id="2562239"/>
    <lineage>
        <taxon>Eukaryota</taxon>
        <taxon>Sar</taxon>
        <taxon>Alveolata</taxon>
        <taxon>Dinophyceae</taxon>
        <taxon>Suessiales</taxon>
        <taxon>Symbiodiniaceae</taxon>
        <taxon>Effrenium</taxon>
    </lineage>
</organism>
<evidence type="ECO:0000256" key="1">
    <source>
        <dbReference type="SAM" id="MobiDB-lite"/>
    </source>
</evidence>